<dbReference type="SUPFAM" id="SSF52540">
    <property type="entry name" value="P-loop containing nucleoside triphosphate hydrolases"/>
    <property type="match status" value="1"/>
</dbReference>
<dbReference type="Proteomes" id="UP000295497">
    <property type="component" value="Chromosome"/>
</dbReference>
<dbReference type="InterPro" id="IPR001650">
    <property type="entry name" value="Helicase_C-like"/>
</dbReference>
<accession>A0A4P2QE79</accession>
<dbReference type="Gene3D" id="3.40.50.300">
    <property type="entry name" value="P-loop containing nucleotide triphosphate hydrolases"/>
    <property type="match status" value="2"/>
</dbReference>
<dbReference type="GO" id="GO:0005524">
    <property type="term" value="F:ATP binding"/>
    <property type="evidence" value="ECO:0007669"/>
    <property type="project" value="InterPro"/>
</dbReference>
<organism evidence="5 6">
    <name type="scientific">Sorangium cellulosum</name>
    <name type="common">Polyangium cellulosum</name>
    <dbReference type="NCBI Taxonomy" id="56"/>
    <lineage>
        <taxon>Bacteria</taxon>
        <taxon>Pseudomonadati</taxon>
        <taxon>Myxococcota</taxon>
        <taxon>Polyangia</taxon>
        <taxon>Polyangiales</taxon>
        <taxon>Polyangiaceae</taxon>
        <taxon>Sorangium</taxon>
    </lineage>
</organism>
<proteinExistence type="predicted"/>
<dbReference type="Pfam" id="PF00271">
    <property type="entry name" value="Helicase_C"/>
    <property type="match status" value="1"/>
</dbReference>
<evidence type="ECO:0000256" key="2">
    <source>
        <dbReference type="SAM" id="Phobius"/>
    </source>
</evidence>
<evidence type="ECO:0000313" key="6">
    <source>
        <dbReference type="Proteomes" id="UP000295497"/>
    </source>
</evidence>
<keyword evidence="2" id="KW-0812">Transmembrane</keyword>
<reference evidence="5 6" key="1">
    <citation type="submission" date="2015-09" db="EMBL/GenBank/DDBJ databases">
        <title>Sorangium comparison.</title>
        <authorList>
            <person name="Zaburannyi N."/>
            <person name="Bunk B."/>
            <person name="Overmann J."/>
            <person name="Mueller R."/>
        </authorList>
    </citation>
    <scope>NUCLEOTIDE SEQUENCE [LARGE SCALE GENOMIC DNA]</scope>
    <source>
        <strain evidence="5 6">So ce836</strain>
    </source>
</reference>
<dbReference type="InterPro" id="IPR027417">
    <property type="entry name" value="P-loop_NTPase"/>
</dbReference>
<dbReference type="PANTHER" id="PTHR47396:SF1">
    <property type="entry name" value="ATP-DEPENDENT HELICASE IRC3-RELATED"/>
    <property type="match status" value="1"/>
</dbReference>
<dbReference type="GO" id="GO:0016787">
    <property type="term" value="F:hydrolase activity"/>
    <property type="evidence" value="ECO:0007669"/>
    <property type="project" value="InterPro"/>
</dbReference>
<dbReference type="Pfam" id="PF04851">
    <property type="entry name" value="ResIII"/>
    <property type="match status" value="1"/>
</dbReference>
<sequence>MITLRPYQTKAIDDVFGRWLRAVLRVLLVLPTGGGKTLISAALILRLLKMGRRVIFFAHRRELIKQTFAKLVRLGIPPELVGIVMAGVEGRCVDSIAPRPEALSDDALWRLWARRRPQAPVKVASIDTFRNHARPEAEVIIVDEAHRALAKSYVDVQRAYPAAWHLGLTATPFRADGKGLGDAYDDLIVAATFAELVEQGFLVAPSCWGSKLKANLKGVKRTRGDYNADELARAVNRSELIGDIVDHYVRRGNDAPAFCFAVNVEHSRTLAARFIEAGIAARHVDGNTETSERDDATAALRDGRVRVLCNCNVFTEGTDVPQVKTIILARPTLSEGLYLQQAGRGARPHPGSPPFVLLDHAGCVTEFGAPQEPREYTLEGRRKRDKTTVTLPPRKECPTCYALVPSAQRTCPGCGYTWPAAELGKETPKEKNGELELLVAGGAVNGRALAELTHAEIKRLKEWSALVEKWRVENRERDANGEPLREHGWILYQWRRTTGLDRAPKGSKIPKLTPEEKARSEERRTARRRQPVVADVHVAHSSLLPAHGPLETWEL</sequence>
<dbReference type="PROSITE" id="PS51192">
    <property type="entry name" value="HELICASE_ATP_BIND_1"/>
    <property type="match status" value="1"/>
</dbReference>
<protein>
    <recommendedName>
        <fullName evidence="7">Helicase</fullName>
    </recommendedName>
</protein>
<dbReference type="GO" id="GO:0005829">
    <property type="term" value="C:cytosol"/>
    <property type="evidence" value="ECO:0007669"/>
    <property type="project" value="TreeGrafter"/>
</dbReference>
<evidence type="ECO:0000256" key="1">
    <source>
        <dbReference type="SAM" id="MobiDB-lite"/>
    </source>
</evidence>
<dbReference type="RefSeq" id="WP_165373733.1">
    <property type="nucleotide sequence ID" value="NZ_CP012672.1"/>
</dbReference>
<evidence type="ECO:0000259" key="4">
    <source>
        <dbReference type="PROSITE" id="PS51194"/>
    </source>
</evidence>
<feature type="transmembrane region" description="Helical" evidence="2">
    <location>
        <begin position="22"/>
        <end position="45"/>
    </location>
</feature>
<name>A0A4P2QE79_SORCE</name>
<keyword evidence="2" id="KW-0472">Membrane</keyword>
<evidence type="ECO:0000313" key="5">
    <source>
        <dbReference type="EMBL" id="AUX28120.1"/>
    </source>
</evidence>
<dbReference type="SMART" id="SM00487">
    <property type="entry name" value="DEXDc"/>
    <property type="match status" value="1"/>
</dbReference>
<dbReference type="PANTHER" id="PTHR47396">
    <property type="entry name" value="TYPE I RESTRICTION ENZYME ECOKI R PROTEIN"/>
    <property type="match status" value="1"/>
</dbReference>
<dbReference type="InterPro" id="IPR014001">
    <property type="entry name" value="Helicase_ATP-bd"/>
</dbReference>
<feature type="compositionally biased region" description="Basic and acidic residues" evidence="1">
    <location>
        <begin position="513"/>
        <end position="524"/>
    </location>
</feature>
<dbReference type="EMBL" id="CP012672">
    <property type="protein sequence ID" value="AUX28120.1"/>
    <property type="molecule type" value="Genomic_DNA"/>
</dbReference>
<feature type="domain" description="Helicase C-terminal" evidence="4">
    <location>
        <begin position="243"/>
        <end position="389"/>
    </location>
</feature>
<dbReference type="GO" id="GO:0003677">
    <property type="term" value="F:DNA binding"/>
    <property type="evidence" value="ECO:0007669"/>
    <property type="project" value="InterPro"/>
</dbReference>
<feature type="region of interest" description="Disordered" evidence="1">
    <location>
        <begin position="501"/>
        <end position="531"/>
    </location>
</feature>
<keyword evidence="2" id="KW-1133">Transmembrane helix</keyword>
<evidence type="ECO:0008006" key="7">
    <source>
        <dbReference type="Google" id="ProtNLM"/>
    </source>
</evidence>
<feature type="domain" description="Helicase ATP-binding" evidence="3">
    <location>
        <begin position="25"/>
        <end position="190"/>
    </location>
</feature>
<dbReference type="SMART" id="SM00490">
    <property type="entry name" value="HELICc"/>
    <property type="match status" value="1"/>
</dbReference>
<dbReference type="InterPro" id="IPR006935">
    <property type="entry name" value="Helicase/UvrB_N"/>
</dbReference>
<dbReference type="PROSITE" id="PS51194">
    <property type="entry name" value="HELICASE_CTER"/>
    <property type="match status" value="1"/>
</dbReference>
<gene>
    <name evidence="5" type="ORF">SOCE836_001880</name>
</gene>
<dbReference type="AlphaFoldDB" id="A0A4P2QE79"/>
<dbReference type="InterPro" id="IPR050742">
    <property type="entry name" value="Helicase_Restrict-Modif_Enz"/>
</dbReference>
<evidence type="ECO:0000259" key="3">
    <source>
        <dbReference type="PROSITE" id="PS51192"/>
    </source>
</evidence>